<protein>
    <submittedName>
        <fullName evidence="1">Uncharacterized protein</fullName>
    </submittedName>
</protein>
<name>A0A1M7YSI2_9VIBR</name>
<dbReference type="OrthoDB" id="5918995at2"/>
<dbReference type="Proteomes" id="UP000184600">
    <property type="component" value="Unassembled WGS sequence"/>
</dbReference>
<reference evidence="2" key="1">
    <citation type="submission" date="2016-12" db="EMBL/GenBank/DDBJ databases">
        <authorList>
            <person name="Rodrigo-Torres L."/>
            <person name="Arahal R.D."/>
            <person name="Lucena T."/>
        </authorList>
    </citation>
    <scope>NUCLEOTIDE SEQUENCE [LARGE SCALE GENOMIC DNA]</scope>
</reference>
<sequence>MKFERKKHIALLSLAAVFFIGYVIWSQLYINHMSNILSSERVRVLNIARSLELWKNITINDSGYFYPDKLFKNEEIELKEINRSKSETGINKGEKMYILYYKKDIDETKFQRYFSDLVLDNYFYLITDADGKIKELFWDKP</sequence>
<evidence type="ECO:0000313" key="1">
    <source>
        <dbReference type="EMBL" id="SHO55569.1"/>
    </source>
</evidence>
<dbReference type="EMBL" id="FRFG01000015">
    <property type="protein sequence ID" value="SHO55569.1"/>
    <property type="molecule type" value="Genomic_DNA"/>
</dbReference>
<proteinExistence type="predicted"/>
<organism evidence="1 2">
    <name type="scientific">Vibrio quintilis</name>
    <dbReference type="NCBI Taxonomy" id="1117707"/>
    <lineage>
        <taxon>Bacteria</taxon>
        <taxon>Pseudomonadati</taxon>
        <taxon>Pseudomonadota</taxon>
        <taxon>Gammaproteobacteria</taxon>
        <taxon>Vibrionales</taxon>
        <taxon>Vibrionaceae</taxon>
        <taxon>Vibrio</taxon>
    </lineage>
</organism>
<dbReference type="RefSeq" id="WP_073580701.1">
    <property type="nucleotide sequence ID" value="NZ_AP024897.1"/>
</dbReference>
<accession>A0A1M7YSI2</accession>
<dbReference type="STRING" id="1117707.VQ7734_01305"/>
<keyword evidence="2" id="KW-1185">Reference proteome</keyword>
<dbReference type="AlphaFoldDB" id="A0A1M7YSI2"/>
<evidence type="ECO:0000313" key="2">
    <source>
        <dbReference type="Proteomes" id="UP000184600"/>
    </source>
</evidence>
<gene>
    <name evidence="1" type="ORF">VQ7734_01305</name>
</gene>